<dbReference type="EMBL" id="JABFUC010000001">
    <property type="protein sequence ID" value="MCG6656342.1"/>
    <property type="molecule type" value="Genomic_DNA"/>
</dbReference>
<dbReference type="PROSITE" id="PS00671">
    <property type="entry name" value="D_2_HYDROXYACID_DH_3"/>
    <property type="match status" value="1"/>
</dbReference>
<dbReference type="CDD" id="cd12175">
    <property type="entry name" value="2-Hacid_dh_11"/>
    <property type="match status" value="1"/>
</dbReference>
<dbReference type="InterPro" id="IPR029753">
    <property type="entry name" value="D-isomer_DH_CS"/>
</dbReference>
<keyword evidence="1 3" id="KW-0560">Oxidoreductase</keyword>
<gene>
    <name evidence="6" type="ORF">HOP52_00930</name>
</gene>
<evidence type="ECO:0000259" key="5">
    <source>
        <dbReference type="Pfam" id="PF02826"/>
    </source>
</evidence>
<dbReference type="RefSeq" id="WP_238975023.1">
    <property type="nucleotide sequence ID" value="NZ_JABFUC010000001.1"/>
</dbReference>
<evidence type="ECO:0000259" key="4">
    <source>
        <dbReference type="Pfam" id="PF00389"/>
    </source>
</evidence>
<keyword evidence="2" id="KW-0520">NAD</keyword>
<dbReference type="InterPro" id="IPR006139">
    <property type="entry name" value="D-isomer_2_OHA_DH_cat_dom"/>
</dbReference>
<dbReference type="Pfam" id="PF02826">
    <property type="entry name" value="2-Hacid_dh_C"/>
    <property type="match status" value="1"/>
</dbReference>
<keyword evidence="7" id="KW-1185">Reference proteome</keyword>
<dbReference type="Pfam" id="PF00389">
    <property type="entry name" value="2-Hacid_dh"/>
    <property type="match status" value="1"/>
</dbReference>
<sequence length="322" mass="35140">MPKILLTNYYRPEPLSFVKRLVPEGFELLALDQPGQEEVIRQAPQADYLLAGGRTRVDAKVLEAAPRLKMIQRSGVGLDSLDLDAIRQRGIPLYVNEGVNSRSVAEHTAMLMLGTLRKLGEVNAMTHGGQWVKHDVGIRCHDLFDKQVGLIGLGNIGSYVAEMLKGFGVHTVYHKRHRLSADQEQRLGVRYLPLQELLSTSDIISLHCALTADTRNLIGEAELADMKPGAVVINTSRGALIDEAALLGALQSGHVAGAGLDAFAKEPLPSDHPFKGMNNIVMTPHIGGITAETFGELIRKAFSNIALFDARNLEIMTAKEIK</sequence>
<dbReference type="Proteomes" id="UP000814385">
    <property type="component" value="Unassembled WGS sequence"/>
</dbReference>
<dbReference type="InterPro" id="IPR006140">
    <property type="entry name" value="D-isomer_DH_NAD-bd"/>
</dbReference>
<dbReference type="SUPFAM" id="SSF52283">
    <property type="entry name" value="Formate/glycerate dehydrogenase catalytic domain-like"/>
    <property type="match status" value="1"/>
</dbReference>
<evidence type="ECO:0000313" key="7">
    <source>
        <dbReference type="Proteomes" id="UP000814385"/>
    </source>
</evidence>
<dbReference type="SUPFAM" id="SSF51735">
    <property type="entry name" value="NAD(P)-binding Rossmann-fold domains"/>
    <property type="match status" value="1"/>
</dbReference>
<evidence type="ECO:0000256" key="1">
    <source>
        <dbReference type="ARBA" id="ARBA00023002"/>
    </source>
</evidence>
<reference evidence="6 7" key="1">
    <citation type="submission" date="2020-05" db="EMBL/GenBank/DDBJ databases">
        <title>Comparative genomic analysis of denitrifying bacteria from Halomonas genus.</title>
        <authorList>
            <person name="Wang L."/>
            <person name="Shao Z."/>
        </authorList>
    </citation>
    <scope>NUCLEOTIDE SEQUENCE [LARGE SCALE GENOMIC DNA]</scope>
    <source>
        <strain evidence="6 7">A4</strain>
    </source>
</reference>
<protein>
    <submittedName>
        <fullName evidence="6">Hydroxyacid dehydrogenase</fullName>
    </submittedName>
</protein>
<dbReference type="InterPro" id="IPR050223">
    <property type="entry name" value="D-isomer_2-hydroxyacid_DH"/>
</dbReference>
<dbReference type="Gene3D" id="3.40.50.720">
    <property type="entry name" value="NAD(P)-binding Rossmann-like Domain"/>
    <property type="match status" value="2"/>
</dbReference>
<feature type="domain" description="D-isomer specific 2-hydroxyacid dehydrogenase NAD-binding" evidence="5">
    <location>
        <begin position="110"/>
        <end position="287"/>
    </location>
</feature>
<evidence type="ECO:0000256" key="3">
    <source>
        <dbReference type="RuleBase" id="RU003719"/>
    </source>
</evidence>
<comment type="caution">
    <text evidence="6">The sequence shown here is derived from an EMBL/GenBank/DDBJ whole genome shotgun (WGS) entry which is preliminary data.</text>
</comment>
<accession>A0ABS9P3I4</accession>
<dbReference type="InterPro" id="IPR036291">
    <property type="entry name" value="NAD(P)-bd_dom_sf"/>
</dbReference>
<organism evidence="6 7">
    <name type="scientific">Billgrantia campisalis</name>
    <dbReference type="NCBI Taxonomy" id="74661"/>
    <lineage>
        <taxon>Bacteria</taxon>
        <taxon>Pseudomonadati</taxon>
        <taxon>Pseudomonadota</taxon>
        <taxon>Gammaproteobacteria</taxon>
        <taxon>Oceanospirillales</taxon>
        <taxon>Halomonadaceae</taxon>
        <taxon>Billgrantia</taxon>
    </lineage>
</organism>
<name>A0ABS9P3I4_9GAMM</name>
<proteinExistence type="inferred from homology"/>
<comment type="similarity">
    <text evidence="3">Belongs to the D-isomer specific 2-hydroxyacid dehydrogenase family.</text>
</comment>
<evidence type="ECO:0000313" key="6">
    <source>
        <dbReference type="EMBL" id="MCG6656342.1"/>
    </source>
</evidence>
<evidence type="ECO:0000256" key="2">
    <source>
        <dbReference type="ARBA" id="ARBA00023027"/>
    </source>
</evidence>
<feature type="domain" description="D-isomer specific 2-hydroxyacid dehydrogenase catalytic" evidence="4">
    <location>
        <begin position="5"/>
        <end position="307"/>
    </location>
</feature>
<dbReference type="PANTHER" id="PTHR10996:SF178">
    <property type="entry name" value="2-HYDROXYACID DEHYDROGENASE YGL185C-RELATED"/>
    <property type="match status" value="1"/>
</dbReference>
<dbReference type="PANTHER" id="PTHR10996">
    <property type="entry name" value="2-HYDROXYACID DEHYDROGENASE-RELATED"/>
    <property type="match status" value="1"/>
</dbReference>